<keyword evidence="3" id="KW-1185">Reference proteome</keyword>
<proteinExistence type="predicted"/>
<comment type="caution">
    <text evidence="2">The sequence shown here is derived from an EMBL/GenBank/DDBJ whole genome shotgun (WGS) entry which is preliminary data.</text>
</comment>
<accession>A0AA41QC99</accession>
<name>A0AA41QC99_9MICO</name>
<dbReference type="RefSeq" id="WP_236088558.1">
    <property type="nucleotide sequence ID" value="NZ_JAKGSG010000024.1"/>
</dbReference>
<evidence type="ECO:0000313" key="3">
    <source>
        <dbReference type="Proteomes" id="UP001165405"/>
    </source>
</evidence>
<evidence type="ECO:0000256" key="1">
    <source>
        <dbReference type="SAM" id="MobiDB-lite"/>
    </source>
</evidence>
<organism evidence="2 3">
    <name type="scientific">Antribacter soli</name>
    <dbReference type="NCBI Taxonomy" id="2910976"/>
    <lineage>
        <taxon>Bacteria</taxon>
        <taxon>Bacillati</taxon>
        <taxon>Actinomycetota</taxon>
        <taxon>Actinomycetes</taxon>
        <taxon>Micrococcales</taxon>
        <taxon>Promicromonosporaceae</taxon>
        <taxon>Antribacter</taxon>
    </lineage>
</organism>
<dbReference type="EMBL" id="JAKGSG010000024">
    <property type="protein sequence ID" value="MCF4120783.1"/>
    <property type="molecule type" value="Genomic_DNA"/>
</dbReference>
<dbReference type="AlphaFoldDB" id="A0AA41QC99"/>
<feature type="region of interest" description="Disordered" evidence="1">
    <location>
        <begin position="36"/>
        <end position="56"/>
    </location>
</feature>
<evidence type="ECO:0000313" key="2">
    <source>
        <dbReference type="EMBL" id="MCF4120783.1"/>
    </source>
</evidence>
<sequence length="56" mass="6109">MTHGRGIVEVTELTRGGTPVRTARFMAARVLALVEHPAPRPAQQDDARVTHLPRPA</sequence>
<dbReference type="Proteomes" id="UP001165405">
    <property type="component" value="Unassembled WGS sequence"/>
</dbReference>
<gene>
    <name evidence="2" type="ORF">L1785_07310</name>
</gene>
<reference evidence="2" key="1">
    <citation type="submission" date="2022-01" db="EMBL/GenBank/DDBJ databases">
        <title>Antribacter sp. nov., isolated from Guizhou of China.</title>
        <authorList>
            <person name="Chengliang C."/>
            <person name="Ya Z."/>
        </authorList>
    </citation>
    <scope>NUCLEOTIDE SEQUENCE</scope>
    <source>
        <strain evidence="2">KLBMP 9083</strain>
    </source>
</reference>
<protein>
    <submittedName>
        <fullName evidence="2">Uncharacterized protein</fullName>
    </submittedName>
</protein>